<evidence type="ECO:0000259" key="2">
    <source>
        <dbReference type="Pfam" id="PF10988"/>
    </source>
</evidence>
<dbReference type="AlphaFoldDB" id="A0A3S9HK61"/>
<reference evidence="3 4" key="1">
    <citation type="journal article" date="2011" name="Int. J. Syst. Evol. Microbiol.">
        <title>Description of Undibacterium oligocarboniphilum sp. nov., isolated from purified water, and Undibacterium pigrum strain CCUG 49012 as the type strain of Undibacterium parvum sp. nov., and emended descriptions of the genus Undibacterium and the species Undibacterium pigrum.</title>
        <authorList>
            <person name="Eder W."/>
            <person name="Wanner G."/>
            <person name="Ludwig W."/>
            <person name="Busse H.J."/>
            <person name="Ziemke-Kageler F."/>
            <person name="Lang E."/>
        </authorList>
    </citation>
    <scope>NUCLEOTIDE SEQUENCE [LARGE SCALE GENOMIC DNA]</scope>
    <source>
        <strain evidence="3 4">DSM 23061</strain>
    </source>
</reference>
<organism evidence="3 4">
    <name type="scientific">Undibacterium parvum</name>
    <dbReference type="NCBI Taxonomy" id="401471"/>
    <lineage>
        <taxon>Bacteria</taxon>
        <taxon>Pseudomonadati</taxon>
        <taxon>Pseudomonadota</taxon>
        <taxon>Betaproteobacteria</taxon>
        <taxon>Burkholderiales</taxon>
        <taxon>Oxalobacteraceae</taxon>
        <taxon>Undibacterium</taxon>
    </lineage>
</organism>
<dbReference type="InterPro" id="IPR021255">
    <property type="entry name" value="DUF2807"/>
</dbReference>
<name>A0A3S9HK61_9BURK</name>
<dbReference type="RefSeq" id="WP_126127859.1">
    <property type="nucleotide sequence ID" value="NZ_CP034464.1"/>
</dbReference>
<sequence length="265" mass="27984">MKNIIRCGLAMLVLAIILIAASALFMRAHAAAPNTNVVVSSESRPITAEVVNVIVSGAINLQLNQAATPQMTVKGDAAMLAHVTSKVEGNTLYLGTRGIVISIRQPLLLELSLPALEKLQMQGSGDAMVKGFRGTRLELSSNASGNLSFDGEYQQLWARSSGSGDLILVLNKGNTLDLNQQGSGDARIQGQVKTFNAKLSGSGDLDAKGLKAQQVGIFSYGSSNVQVFAEQEIKVKAMGSGNTTIYGKPAKRSIEQHGSGELSWQ</sequence>
<keyword evidence="4" id="KW-1185">Reference proteome</keyword>
<dbReference type="Gene3D" id="2.160.20.120">
    <property type="match status" value="1"/>
</dbReference>
<keyword evidence="1" id="KW-0732">Signal</keyword>
<feature type="domain" description="Putative auto-transporter adhesin head GIN" evidence="2">
    <location>
        <begin position="53"/>
        <end position="249"/>
    </location>
</feature>
<proteinExistence type="predicted"/>
<evidence type="ECO:0000313" key="4">
    <source>
        <dbReference type="Proteomes" id="UP000275663"/>
    </source>
</evidence>
<feature type="chain" id="PRO_5019390247" evidence="1">
    <location>
        <begin position="31"/>
        <end position="265"/>
    </location>
</feature>
<evidence type="ECO:0000256" key="1">
    <source>
        <dbReference type="SAM" id="SignalP"/>
    </source>
</evidence>
<protein>
    <submittedName>
        <fullName evidence="3">DUF2807 domain-containing protein</fullName>
    </submittedName>
</protein>
<dbReference type="EMBL" id="CP034464">
    <property type="protein sequence ID" value="AZP12478.1"/>
    <property type="molecule type" value="Genomic_DNA"/>
</dbReference>
<gene>
    <name evidence="3" type="ORF">EJN92_10955</name>
</gene>
<feature type="signal peptide" evidence="1">
    <location>
        <begin position="1"/>
        <end position="30"/>
    </location>
</feature>
<evidence type="ECO:0000313" key="3">
    <source>
        <dbReference type="EMBL" id="AZP12478.1"/>
    </source>
</evidence>
<accession>A0A3S9HK61</accession>
<dbReference type="Proteomes" id="UP000275663">
    <property type="component" value="Chromosome"/>
</dbReference>
<dbReference type="OrthoDB" id="8742282at2"/>
<dbReference type="Pfam" id="PF10988">
    <property type="entry name" value="DUF2807"/>
    <property type="match status" value="1"/>
</dbReference>
<dbReference type="KEGG" id="upv:EJN92_10955"/>